<name>K9H173_9PROT</name>
<evidence type="ECO:0000259" key="6">
    <source>
        <dbReference type="PROSITE" id="PS50937"/>
    </source>
</evidence>
<evidence type="ECO:0000256" key="1">
    <source>
        <dbReference type="ARBA" id="ARBA00004496"/>
    </source>
</evidence>
<keyword evidence="8" id="KW-1185">Reference proteome</keyword>
<organism evidence="7 8">
    <name type="scientific">Caenispirillum salinarum AK4</name>
    <dbReference type="NCBI Taxonomy" id="1238182"/>
    <lineage>
        <taxon>Bacteria</taxon>
        <taxon>Pseudomonadati</taxon>
        <taxon>Pseudomonadota</taxon>
        <taxon>Alphaproteobacteria</taxon>
        <taxon>Rhodospirillales</taxon>
        <taxon>Novispirillaceae</taxon>
        <taxon>Caenispirillum</taxon>
    </lineage>
</organism>
<evidence type="ECO:0000256" key="5">
    <source>
        <dbReference type="ARBA" id="ARBA00023163"/>
    </source>
</evidence>
<dbReference type="GO" id="GO:0005737">
    <property type="term" value="C:cytoplasm"/>
    <property type="evidence" value="ECO:0007669"/>
    <property type="project" value="UniProtKB-SubCell"/>
</dbReference>
<keyword evidence="4" id="KW-0238">DNA-binding</keyword>
<dbReference type="SMART" id="SM00422">
    <property type="entry name" value="HTH_MERR"/>
    <property type="match status" value="1"/>
</dbReference>
<dbReference type="PANTHER" id="PTHR30204:SF94">
    <property type="entry name" value="HEAVY METAL-DEPENDENT TRANSCRIPTIONAL REGULATOR HI_0293-RELATED"/>
    <property type="match status" value="1"/>
</dbReference>
<dbReference type="InterPro" id="IPR011789">
    <property type="entry name" value="CueR"/>
</dbReference>
<dbReference type="InterPro" id="IPR009061">
    <property type="entry name" value="DNA-bd_dom_put_sf"/>
</dbReference>
<evidence type="ECO:0000256" key="3">
    <source>
        <dbReference type="ARBA" id="ARBA00023015"/>
    </source>
</evidence>
<dbReference type="Pfam" id="PF09278">
    <property type="entry name" value="MerR-DNA-bind"/>
    <property type="match status" value="1"/>
</dbReference>
<dbReference type="NCBIfam" id="TIGR02044">
    <property type="entry name" value="CueR"/>
    <property type="match status" value="1"/>
</dbReference>
<dbReference type="GO" id="GO:0005507">
    <property type="term" value="F:copper ion binding"/>
    <property type="evidence" value="ECO:0007669"/>
    <property type="project" value="InterPro"/>
</dbReference>
<dbReference type="InterPro" id="IPR000551">
    <property type="entry name" value="MerR-type_HTH_dom"/>
</dbReference>
<evidence type="ECO:0000313" key="7">
    <source>
        <dbReference type="EMBL" id="EKV30799.1"/>
    </source>
</evidence>
<dbReference type="GO" id="GO:0003700">
    <property type="term" value="F:DNA-binding transcription factor activity"/>
    <property type="evidence" value="ECO:0007669"/>
    <property type="project" value="InterPro"/>
</dbReference>
<dbReference type="CDD" id="cd01108">
    <property type="entry name" value="HTH_CueR"/>
    <property type="match status" value="1"/>
</dbReference>
<dbReference type="InterPro" id="IPR015358">
    <property type="entry name" value="Tscrpt_reg_MerR_DNA-bd"/>
</dbReference>
<dbReference type="PATRIC" id="fig|1238182.3.peg.1798"/>
<accession>K9H173</accession>
<dbReference type="OrthoDB" id="9802944at2"/>
<dbReference type="PROSITE" id="PS50937">
    <property type="entry name" value="HTH_MERR_2"/>
    <property type="match status" value="1"/>
</dbReference>
<evidence type="ECO:0000256" key="4">
    <source>
        <dbReference type="ARBA" id="ARBA00023125"/>
    </source>
</evidence>
<proteinExistence type="predicted"/>
<dbReference type="Gene3D" id="1.10.1660.10">
    <property type="match status" value="1"/>
</dbReference>
<keyword evidence="5" id="KW-0804">Transcription</keyword>
<dbReference type="PANTHER" id="PTHR30204">
    <property type="entry name" value="REDOX-CYCLING DRUG-SENSING TRANSCRIPTIONAL ACTIVATOR SOXR"/>
    <property type="match status" value="1"/>
</dbReference>
<sequence>MNISQAARRSGVPAKTIRYYESIDLIPEADRTASGYRVYSDKDVERLRFIHHSRRLGFSVKEVADLLALWEDRSRASADVKAVAARRVDEIDAKIAELTSIRDTLLHLMDRCHGDDRPDCPILDSLADTRGCHAAEQEDEAEETRRSA</sequence>
<dbReference type="Pfam" id="PF00376">
    <property type="entry name" value="MerR"/>
    <property type="match status" value="1"/>
</dbReference>
<dbReference type="PRINTS" id="PR00040">
    <property type="entry name" value="HTHMERR"/>
</dbReference>
<dbReference type="STRING" id="1238182.C882_4136"/>
<comment type="caution">
    <text evidence="7">The sequence shown here is derived from an EMBL/GenBank/DDBJ whole genome shotgun (WGS) entry which is preliminary data.</text>
</comment>
<evidence type="ECO:0000313" key="8">
    <source>
        <dbReference type="Proteomes" id="UP000009881"/>
    </source>
</evidence>
<keyword evidence="2" id="KW-0963">Cytoplasm</keyword>
<dbReference type="RefSeq" id="WP_009540244.1">
    <property type="nucleotide sequence ID" value="NZ_ANHY01000007.1"/>
</dbReference>
<reference evidence="7 8" key="1">
    <citation type="journal article" date="2013" name="Genome Announc.">
        <title>Draft Genome Sequence of an Alphaproteobacterium, Caenispirillum salinarum AK4(T), Isolated from a Solar Saltern.</title>
        <authorList>
            <person name="Khatri I."/>
            <person name="Singh A."/>
            <person name="Korpole S."/>
            <person name="Pinnaka A.K."/>
            <person name="Subramanian S."/>
        </authorList>
    </citation>
    <scope>NUCLEOTIDE SEQUENCE [LARGE SCALE GENOMIC DNA]</scope>
    <source>
        <strain evidence="7 8">AK4</strain>
    </source>
</reference>
<dbReference type="GO" id="GO:0045893">
    <property type="term" value="P:positive regulation of DNA-templated transcription"/>
    <property type="evidence" value="ECO:0007669"/>
    <property type="project" value="InterPro"/>
</dbReference>
<protein>
    <submittedName>
        <fullName evidence="7">Cu(I)-responsive transcriptional regulator</fullName>
    </submittedName>
</protein>
<dbReference type="Proteomes" id="UP000009881">
    <property type="component" value="Unassembled WGS sequence"/>
</dbReference>
<keyword evidence="3" id="KW-0805">Transcription regulation</keyword>
<comment type="subcellular location">
    <subcellularLocation>
        <location evidence="1">Cytoplasm</location>
    </subcellularLocation>
</comment>
<feature type="domain" description="HTH merR-type" evidence="6">
    <location>
        <begin position="1"/>
        <end position="69"/>
    </location>
</feature>
<gene>
    <name evidence="7" type="ORF">C882_4136</name>
</gene>
<dbReference type="SUPFAM" id="SSF46955">
    <property type="entry name" value="Putative DNA-binding domain"/>
    <property type="match status" value="1"/>
</dbReference>
<dbReference type="EMBL" id="ANHY01000007">
    <property type="protein sequence ID" value="EKV30799.1"/>
    <property type="molecule type" value="Genomic_DNA"/>
</dbReference>
<evidence type="ECO:0000256" key="2">
    <source>
        <dbReference type="ARBA" id="ARBA00022490"/>
    </source>
</evidence>
<dbReference type="eggNOG" id="COG0789">
    <property type="taxonomic scope" value="Bacteria"/>
</dbReference>
<dbReference type="GO" id="GO:0003677">
    <property type="term" value="F:DNA binding"/>
    <property type="evidence" value="ECO:0007669"/>
    <property type="project" value="UniProtKB-KW"/>
</dbReference>
<dbReference type="InterPro" id="IPR047057">
    <property type="entry name" value="MerR_fam"/>
</dbReference>
<dbReference type="AlphaFoldDB" id="K9H173"/>